<name>A0ABT4J938_9RHOB</name>
<keyword evidence="3" id="KW-1185">Reference proteome</keyword>
<comment type="caution">
    <text evidence="2">The sequence shown here is derived from an EMBL/GenBank/DDBJ whole genome shotgun (WGS) entry which is preliminary data.</text>
</comment>
<feature type="region of interest" description="Disordered" evidence="1">
    <location>
        <begin position="1"/>
        <end position="174"/>
    </location>
</feature>
<dbReference type="Pfam" id="PF11154">
    <property type="entry name" value="DUF2934"/>
    <property type="match status" value="1"/>
</dbReference>
<dbReference type="Proteomes" id="UP001149822">
    <property type="component" value="Unassembled WGS sequence"/>
</dbReference>
<organism evidence="2 3">
    <name type="scientific">Paracoccus benzoatiresistens</name>
    <dbReference type="NCBI Taxonomy" id="2997341"/>
    <lineage>
        <taxon>Bacteria</taxon>
        <taxon>Pseudomonadati</taxon>
        <taxon>Pseudomonadota</taxon>
        <taxon>Alphaproteobacteria</taxon>
        <taxon>Rhodobacterales</taxon>
        <taxon>Paracoccaceae</taxon>
        <taxon>Paracoccus</taxon>
    </lineage>
</organism>
<accession>A0ABT4J938</accession>
<sequence length="174" mass="18585">MTDERTRRIQERAHSIWEQEGRPHGQDAQHWSQAEYEIDAEDAAGASSPAGTTAMRRGSKRRAGAKTVANTSNAGREQTTDTTAEVLTEEPARTKGRKPKAVTEDGTKAPKAARGQKARAVPEEATGSSTAAGDAEPKVTTVAEENIDPNREAPQDAGQIEEPVVAPKASRMAE</sequence>
<reference evidence="2" key="1">
    <citation type="submission" date="2022-12" db="EMBL/GenBank/DDBJ databases">
        <title>Paracoccus sp. EF6 isolated from a lake water.</title>
        <authorList>
            <person name="Liu H."/>
        </authorList>
    </citation>
    <scope>NUCLEOTIDE SEQUENCE</scope>
    <source>
        <strain evidence="2">EF6</strain>
    </source>
</reference>
<dbReference type="InterPro" id="IPR021327">
    <property type="entry name" value="DUF2934"/>
</dbReference>
<feature type="compositionally biased region" description="Basic and acidic residues" evidence="1">
    <location>
        <begin position="1"/>
        <end position="27"/>
    </location>
</feature>
<proteinExistence type="predicted"/>
<evidence type="ECO:0000313" key="3">
    <source>
        <dbReference type="Proteomes" id="UP001149822"/>
    </source>
</evidence>
<dbReference type="RefSeq" id="WP_268943506.1">
    <property type="nucleotide sequence ID" value="NZ_JAPTYD010000037.1"/>
</dbReference>
<dbReference type="EMBL" id="JAPTYD010000037">
    <property type="protein sequence ID" value="MCZ0963429.1"/>
    <property type="molecule type" value="Genomic_DNA"/>
</dbReference>
<feature type="compositionally biased region" description="Polar residues" evidence="1">
    <location>
        <begin position="68"/>
        <end position="85"/>
    </location>
</feature>
<evidence type="ECO:0000313" key="2">
    <source>
        <dbReference type="EMBL" id="MCZ0963429.1"/>
    </source>
</evidence>
<feature type="compositionally biased region" description="Low complexity" evidence="1">
    <location>
        <begin position="43"/>
        <end position="54"/>
    </location>
</feature>
<gene>
    <name evidence="2" type="ORF">OU682_17635</name>
</gene>
<protein>
    <submittedName>
        <fullName evidence="2">DUF2934 domain-containing protein</fullName>
    </submittedName>
</protein>
<evidence type="ECO:0000256" key="1">
    <source>
        <dbReference type="SAM" id="MobiDB-lite"/>
    </source>
</evidence>